<evidence type="ECO:0000313" key="6">
    <source>
        <dbReference type="Proteomes" id="UP000076021"/>
    </source>
</evidence>
<dbReference type="SUPFAM" id="SSF55811">
    <property type="entry name" value="Nudix"/>
    <property type="match status" value="1"/>
</dbReference>
<dbReference type="Pfam" id="PF00293">
    <property type="entry name" value="NUDIX"/>
    <property type="match status" value="1"/>
</dbReference>
<evidence type="ECO:0000313" key="5">
    <source>
        <dbReference type="EMBL" id="AMW99675.1"/>
    </source>
</evidence>
<dbReference type="GO" id="GO:0016787">
    <property type="term" value="F:hydrolase activity"/>
    <property type="evidence" value="ECO:0007669"/>
    <property type="project" value="UniProtKB-KW"/>
</dbReference>
<protein>
    <submittedName>
        <fullName evidence="5">Nucleoside triphosphatase</fullName>
    </submittedName>
</protein>
<dbReference type="InterPro" id="IPR000086">
    <property type="entry name" value="NUDIX_hydrolase_dom"/>
</dbReference>
<evidence type="ECO:0000256" key="1">
    <source>
        <dbReference type="ARBA" id="ARBA00005582"/>
    </source>
</evidence>
<dbReference type="InterPro" id="IPR015797">
    <property type="entry name" value="NUDIX_hydrolase-like_dom_sf"/>
</dbReference>
<evidence type="ECO:0000256" key="3">
    <source>
        <dbReference type="RuleBase" id="RU003476"/>
    </source>
</evidence>
<organism evidence="5 6">
    <name type="scientific">Rummeliibacillus stabekisii</name>
    <dbReference type="NCBI Taxonomy" id="241244"/>
    <lineage>
        <taxon>Bacteria</taxon>
        <taxon>Bacillati</taxon>
        <taxon>Bacillota</taxon>
        <taxon>Bacilli</taxon>
        <taxon>Bacillales</taxon>
        <taxon>Caryophanaceae</taxon>
        <taxon>Rummeliibacillus</taxon>
    </lineage>
</organism>
<dbReference type="PRINTS" id="PR00502">
    <property type="entry name" value="NUDIXFAMILY"/>
</dbReference>
<dbReference type="PANTHER" id="PTHR43736:SF1">
    <property type="entry name" value="DIHYDRONEOPTERIN TRIPHOSPHATE DIPHOSPHATASE"/>
    <property type="match status" value="1"/>
</dbReference>
<dbReference type="NCBIfam" id="TIGR02705">
    <property type="entry name" value="nudix_YtkD"/>
    <property type="match status" value="1"/>
</dbReference>
<dbReference type="PANTHER" id="PTHR43736">
    <property type="entry name" value="ADP-RIBOSE PYROPHOSPHATASE"/>
    <property type="match status" value="1"/>
</dbReference>
<dbReference type="STRING" id="241244.ATY39_09505"/>
<evidence type="ECO:0000256" key="2">
    <source>
        <dbReference type="ARBA" id="ARBA00022801"/>
    </source>
</evidence>
<comment type="similarity">
    <text evidence="1 3">Belongs to the Nudix hydrolase family.</text>
</comment>
<dbReference type="InterPro" id="IPR020476">
    <property type="entry name" value="Nudix_hydrolase"/>
</dbReference>
<dbReference type="PROSITE" id="PS00893">
    <property type="entry name" value="NUDIX_BOX"/>
    <property type="match status" value="1"/>
</dbReference>
<reference evidence="5 6" key="1">
    <citation type="journal article" date="2016" name="Genome Announc.">
        <title>Whole-Genome Sequence of Rummeliibacillus stabekisii Strain PP9 Isolated from Antarctic Soil.</title>
        <authorList>
            <person name="da Mota F.F."/>
            <person name="Vollu R.E."/>
            <person name="Jurelevicius D."/>
            <person name="Seldin L."/>
        </authorList>
    </citation>
    <scope>NUCLEOTIDE SEQUENCE [LARGE SCALE GENOMIC DNA]</scope>
    <source>
        <strain evidence="5 6">PP9</strain>
    </source>
</reference>
<gene>
    <name evidence="5" type="ORF">ATY39_09505</name>
</gene>
<name>A0A143HDW1_9BACL</name>
<keyword evidence="6" id="KW-1185">Reference proteome</keyword>
<dbReference type="Gene3D" id="3.90.79.10">
    <property type="entry name" value="Nucleoside Triphosphate Pyrophosphohydrolase"/>
    <property type="match status" value="1"/>
</dbReference>
<dbReference type="KEGG" id="rst:ATY39_09505"/>
<dbReference type="Proteomes" id="UP000076021">
    <property type="component" value="Chromosome"/>
</dbReference>
<reference evidence="6" key="2">
    <citation type="submission" date="2016-03" db="EMBL/GenBank/DDBJ databases">
        <authorList>
            <person name="Ploux O."/>
        </authorList>
    </citation>
    <scope>NUCLEOTIDE SEQUENCE [LARGE SCALE GENOMIC DNA]</scope>
    <source>
        <strain evidence="6">PP9</strain>
    </source>
</reference>
<keyword evidence="2 3" id="KW-0378">Hydrolase</keyword>
<proteinExistence type="inferred from homology"/>
<dbReference type="OrthoDB" id="9131041at2"/>
<accession>A0A143HDW1</accession>
<dbReference type="InterPro" id="IPR020084">
    <property type="entry name" value="NUDIX_hydrolase_CS"/>
</dbReference>
<sequence>MFTYTDLNGFGCELSFKKNSFSIKPQHVLVLAKYKGKWLLTEHPLRGLEFPGGKVEKGEMLEDAARREVYEETGAVLSDIVWFATYIVHAERPFTKAVFIASVQAIEQNHQYKETAGTCLLDEEELDHCTNLSFYMKDAGMKKMLEKVSEREYQW</sequence>
<dbReference type="EMBL" id="CP014806">
    <property type="protein sequence ID" value="AMW99675.1"/>
    <property type="molecule type" value="Genomic_DNA"/>
</dbReference>
<dbReference type="RefSeq" id="WP_066789104.1">
    <property type="nucleotide sequence ID" value="NZ_CP014806.1"/>
</dbReference>
<dbReference type="AlphaFoldDB" id="A0A143HDW1"/>
<feature type="domain" description="Nudix hydrolase" evidence="4">
    <location>
        <begin position="5"/>
        <end position="145"/>
    </location>
</feature>
<evidence type="ECO:0000259" key="4">
    <source>
        <dbReference type="PROSITE" id="PS51462"/>
    </source>
</evidence>
<dbReference type="CDD" id="cd04665">
    <property type="entry name" value="NUDIX_RppH"/>
    <property type="match status" value="1"/>
</dbReference>
<dbReference type="InterPro" id="IPR014078">
    <property type="entry name" value="Nudix_YtkD"/>
</dbReference>
<dbReference type="PROSITE" id="PS51462">
    <property type="entry name" value="NUDIX"/>
    <property type="match status" value="1"/>
</dbReference>